<accession>A0A2I0AVT6</accession>
<evidence type="ECO:0000313" key="2">
    <source>
        <dbReference type="Proteomes" id="UP000236161"/>
    </source>
</evidence>
<dbReference type="Proteomes" id="UP000236161">
    <property type="component" value="Unassembled WGS sequence"/>
</dbReference>
<protein>
    <submittedName>
        <fullName evidence="1">Uncharacterized protein</fullName>
    </submittedName>
</protein>
<name>A0A2I0AVT6_9ASPA</name>
<proteinExistence type="predicted"/>
<gene>
    <name evidence="1" type="ORF">AXF42_Ash020252</name>
</gene>
<sequence length="112" mass="12463">MVGGDQMNDSVQNVGEFAVVQYNNQNPEEIRIVFCVVLAFKRKNEGIVSKYKIILSFHQDGTPPQKKQAAIALVDVTTVDEHFEPVLRNFSIIPANGFVPGLQTTPCFINKV</sequence>
<dbReference type="EMBL" id="KZ451946">
    <property type="protein sequence ID" value="PKA59651.1"/>
    <property type="molecule type" value="Genomic_DNA"/>
</dbReference>
<keyword evidence="2" id="KW-1185">Reference proteome</keyword>
<organism evidence="1 2">
    <name type="scientific">Apostasia shenzhenica</name>
    <dbReference type="NCBI Taxonomy" id="1088818"/>
    <lineage>
        <taxon>Eukaryota</taxon>
        <taxon>Viridiplantae</taxon>
        <taxon>Streptophyta</taxon>
        <taxon>Embryophyta</taxon>
        <taxon>Tracheophyta</taxon>
        <taxon>Spermatophyta</taxon>
        <taxon>Magnoliopsida</taxon>
        <taxon>Liliopsida</taxon>
        <taxon>Asparagales</taxon>
        <taxon>Orchidaceae</taxon>
        <taxon>Apostasioideae</taxon>
        <taxon>Apostasia</taxon>
    </lineage>
</organism>
<dbReference type="AlphaFoldDB" id="A0A2I0AVT6"/>
<evidence type="ECO:0000313" key="1">
    <source>
        <dbReference type="EMBL" id="PKA59651.1"/>
    </source>
</evidence>
<reference evidence="1 2" key="1">
    <citation type="journal article" date="2017" name="Nature">
        <title>The Apostasia genome and the evolution of orchids.</title>
        <authorList>
            <person name="Zhang G.Q."/>
            <person name="Liu K.W."/>
            <person name="Li Z."/>
            <person name="Lohaus R."/>
            <person name="Hsiao Y.Y."/>
            <person name="Niu S.C."/>
            <person name="Wang J.Y."/>
            <person name="Lin Y.C."/>
            <person name="Xu Q."/>
            <person name="Chen L.J."/>
            <person name="Yoshida K."/>
            <person name="Fujiwara S."/>
            <person name="Wang Z.W."/>
            <person name="Zhang Y.Q."/>
            <person name="Mitsuda N."/>
            <person name="Wang M."/>
            <person name="Liu G.H."/>
            <person name="Pecoraro L."/>
            <person name="Huang H.X."/>
            <person name="Xiao X.J."/>
            <person name="Lin M."/>
            <person name="Wu X.Y."/>
            <person name="Wu W.L."/>
            <person name="Chen Y.Y."/>
            <person name="Chang S.B."/>
            <person name="Sakamoto S."/>
            <person name="Ohme-Takagi M."/>
            <person name="Yagi M."/>
            <person name="Zeng S.J."/>
            <person name="Shen C.Y."/>
            <person name="Yeh C.M."/>
            <person name="Luo Y.B."/>
            <person name="Tsai W.C."/>
            <person name="Van de Peer Y."/>
            <person name="Liu Z.J."/>
        </authorList>
    </citation>
    <scope>NUCLEOTIDE SEQUENCE [LARGE SCALE GENOMIC DNA]</scope>
    <source>
        <strain evidence="2">cv. Shenzhen</strain>
        <tissue evidence="1">Stem</tissue>
    </source>
</reference>